<evidence type="ECO:0000256" key="2">
    <source>
        <dbReference type="SAM" id="Phobius"/>
    </source>
</evidence>
<evidence type="ECO:0000256" key="3">
    <source>
        <dbReference type="SAM" id="SignalP"/>
    </source>
</evidence>
<accession>A0ABR0EVV4</accession>
<feature type="region of interest" description="Disordered" evidence="1">
    <location>
        <begin position="219"/>
        <end position="252"/>
    </location>
</feature>
<sequence length="252" mass="27246">MVVKIPLRFIAMMGFTALGAGADGHKSNYFINPSTRVPSSLTNFDDNIVYSAGSALKLSWETNFTTISLVLRQQGNDSYSYLIQRQPVFKTLMWVVDLNGKYNITSVELEAPNVFSLELWEVINDSGQTRGRFSSQHFNITGAQPITEVATSPPTPNDSNGSLAAITTERESTTEQPASNGLSLDAKISIGIGVGLGVLCLAIAAAVPSLYFWGPSRDEEKNPEMLRPPLKQPVHLTSSPSATANPTPITAR</sequence>
<feature type="signal peptide" evidence="3">
    <location>
        <begin position="1"/>
        <end position="21"/>
    </location>
</feature>
<reference evidence="4 5" key="1">
    <citation type="journal article" date="2023" name="G3 (Bethesda)">
        <title>A chromosome-level genome assembly of Zasmidium syzygii isolated from banana leaves.</title>
        <authorList>
            <person name="van Westerhoven A.C."/>
            <person name="Mehrabi R."/>
            <person name="Talebi R."/>
            <person name="Steentjes M.B.F."/>
            <person name="Corcolon B."/>
            <person name="Chong P.A."/>
            <person name="Kema G.H.J."/>
            <person name="Seidl M.F."/>
        </authorList>
    </citation>
    <scope>NUCLEOTIDE SEQUENCE [LARGE SCALE GENOMIC DNA]</scope>
    <source>
        <strain evidence="4 5">P124</strain>
    </source>
</reference>
<evidence type="ECO:0000313" key="5">
    <source>
        <dbReference type="Proteomes" id="UP001305779"/>
    </source>
</evidence>
<keyword evidence="3" id="KW-0732">Signal</keyword>
<keyword evidence="2" id="KW-0812">Transmembrane</keyword>
<dbReference type="Proteomes" id="UP001305779">
    <property type="component" value="Unassembled WGS sequence"/>
</dbReference>
<dbReference type="EMBL" id="JAXOVC010000002">
    <property type="protein sequence ID" value="KAK4505749.1"/>
    <property type="molecule type" value="Genomic_DNA"/>
</dbReference>
<name>A0ABR0EVV4_ZASCE</name>
<proteinExistence type="predicted"/>
<keyword evidence="2" id="KW-1133">Transmembrane helix</keyword>
<protein>
    <recommendedName>
        <fullName evidence="6">Mid2 domain-containing protein</fullName>
    </recommendedName>
</protein>
<feature type="compositionally biased region" description="Polar residues" evidence="1">
    <location>
        <begin position="235"/>
        <end position="252"/>
    </location>
</feature>
<feature type="transmembrane region" description="Helical" evidence="2">
    <location>
        <begin position="188"/>
        <end position="213"/>
    </location>
</feature>
<organism evidence="4 5">
    <name type="scientific">Zasmidium cellare</name>
    <name type="common">Wine cellar mold</name>
    <name type="synonym">Racodium cellare</name>
    <dbReference type="NCBI Taxonomy" id="395010"/>
    <lineage>
        <taxon>Eukaryota</taxon>
        <taxon>Fungi</taxon>
        <taxon>Dikarya</taxon>
        <taxon>Ascomycota</taxon>
        <taxon>Pezizomycotina</taxon>
        <taxon>Dothideomycetes</taxon>
        <taxon>Dothideomycetidae</taxon>
        <taxon>Mycosphaerellales</taxon>
        <taxon>Mycosphaerellaceae</taxon>
        <taxon>Zasmidium</taxon>
    </lineage>
</organism>
<keyword evidence="5" id="KW-1185">Reference proteome</keyword>
<feature type="chain" id="PRO_5045518462" description="Mid2 domain-containing protein" evidence="3">
    <location>
        <begin position="22"/>
        <end position="252"/>
    </location>
</feature>
<evidence type="ECO:0008006" key="6">
    <source>
        <dbReference type="Google" id="ProtNLM"/>
    </source>
</evidence>
<gene>
    <name evidence="4" type="ORF">PRZ48_003714</name>
</gene>
<evidence type="ECO:0000256" key="1">
    <source>
        <dbReference type="SAM" id="MobiDB-lite"/>
    </source>
</evidence>
<evidence type="ECO:0000313" key="4">
    <source>
        <dbReference type="EMBL" id="KAK4505749.1"/>
    </source>
</evidence>
<keyword evidence="2" id="KW-0472">Membrane</keyword>
<comment type="caution">
    <text evidence="4">The sequence shown here is derived from an EMBL/GenBank/DDBJ whole genome shotgun (WGS) entry which is preliminary data.</text>
</comment>